<dbReference type="InterPro" id="IPR029063">
    <property type="entry name" value="SAM-dependent_MTases_sf"/>
</dbReference>
<keyword evidence="3" id="KW-1185">Reference proteome</keyword>
<keyword evidence="2" id="KW-0489">Methyltransferase</keyword>
<feature type="domain" description="Methyltransferase" evidence="1">
    <location>
        <begin position="54"/>
        <end position="124"/>
    </location>
</feature>
<evidence type="ECO:0000313" key="2">
    <source>
        <dbReference type="EMBL" id="PSK93562.1"/>
    </source>
</evidence>
<name>A0A2P8D8N8_9BACT</name>
<dbReference type="OrthoDB" id="962475at2"/>
<keyword evidence="2" id="KW-0808">Transferase</keyword>
<dbReference type="AlphaFoldDB" id="A0A2P8D8N8"/>
<dbReference type="Gene3D" id="3.40.50.150">
    <property type="entry name" value="Vaccinia Virus protein VP39"/>
    <property type="match status" value="1"/>
</dbReference>
<accession>A0A2P8D8N8</accession>
<dbReference type="GO" id="GO:0008168">
    <property type="term" value="F:methyltransferase activity"/>
    <property type="evidence" value="ECO:0007669"/>
    <property type="project" value="UniProtKB-KW"/>
</dbReference>
<reference evidence="2 3" key="1">
    <citation type="submission" date="2018-03" db="EMBL/GenBank/DDBJ databases">
        <title>Genomic Encyclopedia of Type Strains, Phase III (KMG-III): the genomes of soil and plant-associated and newly described type strains.</title>
        <authorList>
            <person name="Whitman W."/>
        </authorList>
    </citation>
    <scope>NUCLEOTIDE SEQUENCE [LARGE SCALE GENOMIC DNA]</scope>
    <source>
        <strain evidence="2 3">CGMCC 1.12700</strain>
    </source>
</reference>
<evidence type="ECO:0000259" key="1">
    <source>
        <dbReference type="Pfam" id="PF13847"/>
    </source>
</evidence>
<gene>
    <name evidence="2" type="ORF">B0I18_102532</name>
</gene>
<sequence length="202" mass="23215">MNSPLLTRDEILKQDQSFDKLYPRTLEMMSGQHWTPLRVARLAADFLSSGPPSRILDIGSGAGKFCLAGALRAPGHHFYGIEQRAYLTDAALTLQRKLAITNVHFLHGNFTKLDLQQFDHFYFFNSFYENLNEEGRIDDTMEYSDSLYRYYVRFLHKGLSAMPKGTRIATYHSLYEEIPLSYRLADTLEGGNLNFWIKSDNG</sequence>
<organism evidence="2 3">
    <name type="scientific">Taibaiella chishuiensis</name>
    <dbReference type="NCBI Taxonomy" id="1434707"/>
    <lineage>
        <taxon>Bacteria</taxon>
        <taxon>Pseudomonadati</taxon>
        <taxon>Bacteroidota</taxon>
        <taxon>Chitinophagia</taxon>
        <taxon>Chitinophagales</taxon>
        <taxon>Chitinophagaceae</taxon>
        <taxon>Taibaiella</taxon>
    </lineage>
</organism>
<protein>
    <submittedName>
        <fullName evidence="2">Methyltransferase family protein</fullName>
    </submittedName>
</protein>
<comment type="caution">
    <text evidence="2">The sequence shown here is derived from an EMBL/GenBank/DDBJ whole genome shotgun (WGS) entry which is preliminary data.</text>
</comment>
<dbReference type="InterPro" id="IPR025714">
    <property type="entry name" value="Methyltranfer_dom"/>
</dbReference>
<proteinExistence type="predicted"/>
<dbReference type="GO" id="GO:0032259">
    <property type="term" value="P:methylation"/>
    <property type="evidence" value="ECO:0007669"/>
    <property type="project" value="UniProtKB-KW"/>
</dbReference>
<dbReference type="CDD" id="cd02440">
    <property type="entry name" value="AdoMet_MTases"/>
    <property type="match status" value="1"/>
</dbReference>
<dbReference type="RefSeq" id="WP_106522557.1">
    <property type="nucleotide sequence ID" value="NZ_PYGD01000002.1"/>
</dbReference>
<evidence type="ECO:0000313" key="3">
    <source>
        <dbReference type="Proteomes" id="UP000240572"/>
    </source>
</evidence>
<dbReference type="Proteomes" id="UP000240572">
    <property type="component" value="Unassembled WGS sequence"/>
</dbReference>
<dbReference type="Pfam" id="PF13847">
    <property type="entry name" value="Methyltransf_31"/>
    <property type="match status" value="1"/>
</dbReference>
<dbReference type="SUPFAM" id="SSF53335">
    <property type="entry name" value="S-adenosyl-L-methionine-dependent methyltransferases"/>
    <property type="match status" value="1"/>
</dbReference>
<dbReference type="EMBL" id="PYGD01000002">
    <property type="protein sequence ID" value="PSK93562.1"/>
    <property type="molecule type" value="Genomic_DNA"/>
</dbReference>